<reference evidence="2" key="1">
    <citation type="journal article" date="2020" name="Nature">
        <title>Giant virus diversity and host interactions through global metagenomics.</title>
        <authorList>
            <person name="Schulz F."/>
            <person name="Roux S."/>
            <person name="Paez-Espino D."/>
            <person name="Jungbluth S."/>
            <person name="Walsh D.A."/>
            <person name="Denef V.J."/>
            <person name="McMahon K.D."/>
            <person name="Konstantinidis K.T."/>
            <person name="Eloe-Fadrosh E.A."/>
            <person name="Kyrpides N.C."/>
            <person name="Woyke T."/>
        </authorList>
    </citation>
    <scope>NUCLEOTIDE SEQUENCE</scope>
    <source>
        <strain evidence="2">GVMAG-M-3300020182-33</strain>
    </source>
</reference>
<sequence>MTYACTNSFFNAMLGKRNSKRGVVPDGTGAISICPNYGVQISGWKVFLMVFGVYALWVFWMQSKTNKSPDLLDSHQHLIPVWFQTLPE</sequence>
<proteinExistence type="predicted"/>
<feature type="transmembrane region" description="Helical" evidence="1">
    <location>
        <begin position="41"/>
        <end position="60"/>
    </location>
</feature>
<name>A0A6C0C0S8_9ZZZZ</name>
<accession>A0A6C0C0S8</accession>
<dbReference type="AlphaFoldDB" id="A0A6C0C0S8"/>
<dbReference type="EMBL" id="MN739311">
    <property type="protein sequence ID" value="QHS97980.1"/>
    <property type="molecule type" value="Genomic_DNA"/>
</dbReference>
<evidence type="ECO:0000256" key="1">
    <source>
        <dbReference type="SAM" id="Phobius"/>
    </source>
</evidence>
<keyword evidence="1" id="KW-0472">Membrane</keyword>
<protein>
    <submittedName>
        <fullName evidence="2">Uncharacterized protein</fullName>
    </submittedName>
</protein>
<evidence type="ECO:0000313" key="2">
    <source>
        <dbReference type="EMBL" id="QHS97980.1"/>
    </source>
</evidence>
<keyword evidence="1" id="KW-0812">Transmembrane</keyword>
<keyword evidence="1" id="KW-1133">Transmembrane helix</keyword>
<organism evidence="2">
    <name type="scientific">viral metagenome</name>
    <dbReference type="NCBI Taxonomy" id="1070528"/>
    <lineage>
        <taxon>unclassified sequences</taxon>
        <taxon>metagenomes</taxon>
        <taxon>organismal metagenomes</taxon>
    </lineage>
</organism>